<dbReference type="SUPFAM" id="SSF54506">
    <property type="entry name" value="Diaminopimelate epimerase-like"/>
    <property type="match status" value="1"/>
</dbReference>
<dbReference type="Pfam" id="PF02567">
    <property type="entry name" value="PhzC-PhzF"/>
    <property type="match status" value="1"/>
</dbReference>
<evidence type="ECO:0000313" key="4">
    <source>
        <dbReference type="EMBL" id="RFZ94162.1"/>
    </source>
</evidence>
<dbReference type="GO" id="GO:0005737">
    <property type="term" value="C:cytoplasm"/>
    <property type="evidence" value="ECO:0007669"/>
    <property type="project" value="TreeGrafter"/>
</dbReference>
<dbReference type="AlphaFoldDB" id="A0A372NVX1"/>
<accession>A0A372NVX1</accession>
<evidence type="ECO:0000256" key="1">
    <source>
        <dbReference type="ARBA" id="ARBA00008270"/>
    </source>
</evidence>
<gene>
    <name evidence="4" type="ORF">D0C36_00985</name>
</gene>
<feature type="active site" evidence="3">
    <location>
        <position position="46"/>
    </location>
</feature>
<dbReference type="PANTHER" id="PTHR13774">
    <property type="entry name" value="PHENAZINE BIOSYNTHESIS PROTEIN"/>
    <property type="match status" value="1"/>
</dbReference>
<dbReference type="GO" id="GO:0016853">
    <property type="term" value="F:isomerase activity"/>
    <property type="evidence" value="ECO:0007669"/>
    <property type="project" value="UniProtKB-KW"/>
</dbReference>
<proteinExistence type="inferred from homology"/>
<dbReference type="InterPro" id="IPR003719">
    <property type="entry name" value="Phenazine_PhzF-like"/>
</dbReference>
<name>A0A372NVX1_9SPHI</name>
<dbReference type="Proteomes" id="UP000264217">
    <property type="component" value="Unassembled WGS sequence"/>
</dbReference>
<reference evidence="4 5" key="1">
    <citation type="submission" date="2018-08" db="EMBL/GenBank/DDBJ databases">
        <title>Mucilaginibacter sp. MYSH2.</title>
        <authorList>
            <person name="Seo T."/>
        </authorList>
    </citation>
    <scope>NUCLEOTIDE SEQUENCE [LARGE SCALE GENOMIC DNA]</scope>
    <source>
        <strain evidence="4 5">MYSH2</strain>
    </source>
</reference>
<evidence type="ECO:0000256" key="2">
    <source>
        <dbReference type="ARBA" id="ARBA00023235"/>
    </source>
</evidence>
<protein>
    <submittedName>
        <fullName evidence="4">PhzF family phenazine biosynthesis protein</fullName>
    </submittedName>
</protein>
<evidence type="ECO:0000313" key="5">
    <source>
        <dbReference type="Proteomes" id="UP000264217"/>
    </source>
</evidence>
<comment type="similarity">
    <text evidence="1">Belongs to the PhzF family.</text>
</comment>
<dbReference type="OrthoDB" id="9788221at2"/>
<sequence>MTIFIYQADAFTDQLFGGNPAAICPLDEWLPDEMMQKIALENNLAETAFFVKNDNGYLLRWFTPELEIDLCGHATLATAHILFTELGYTGDTINFDTVKAGTLVVKREGDKYSMDFPSRPPFAADLPEGLVAALGGAQPKEVLRSRDYFLVYDSEDDIQNMQPDHSLLAKINTMGVIVTAPGKDVDFVSRFFAPAAGIPEDPVTGSAHCNLIPYWAGKLNKNVLHAYQISARKGELWCELKGDRVIMAGKTVTYLRGSIEV</sequence>
<dbReference type="RefSeq" id="WP_117389728.1">
    <property type="nucleotide sequence ID" value="NZ_QWDC01000001.1"/>
</dbReference>
<dbReference type="EMBL" id="QWDC01000001">
    <property type="protein sequence ID" value="RFZ94162.1"/>
    <property type="molecule type" value="Genomic_DNA"/>
</dbReference>
<keyword evidence="5" id="KW-1185">Reference proteome</keyword>
<dbReference type="PIRSF" id="PIRSF016184">
    <property type="entry name" value="PhzC_PhzF"/>
    <property type="match status" value="1"/>
</dbReference>
<dbReference type="Gene3D" id="3.10.310.10">
    <property type="entry name" value="Diaminopimelate Epimerase, Chain A, domain 1"/>
    <property type="match status" value="2"/>
</dbReference>
<dbReference type="NCBIfam" id="TIGR00654">
    <property type="entry name" value="PhzF_family"/>
    <property type="match status" value="1"/>
</dbReference>
<keyword evidence="2" id="KW-0413">Isomerase</keyword>
<comment type="caution">
    <text evidence="4">The sequence shown here is derived from an EMBL/GenBank/DDBJ whole genome shotgun (WGS) entry which is preliminary data.</text>
</comment>
<evidence type="ECO:0000256" key="3">
    <source>
        <dbReference type="PIRSR" id="PIRSR016184-1"/>
    </source>
</evidence>
<dbReference type="PANTHER" id="PTHR13774:SF17">
    <property type="entry name" value="PHENAZINE BIOSYNTHESIS-LIKE DOMAIN-CONTAINING PROTEIN"/>
    <property type="match status" value="1"/>
</dbReference>
<organism evidence="4 5">
    <name type="scientific">Mucilaginibacter conchicola</name>
    <dbReference type="NCBI Taxonomy" id="2303333"/>
    <lineage>
        <taxon>Bacteria</taxon>
        <taxon>Pseudomonadati</taxon>
        <taxon>Bacteroidota</taxon>
        <taxon>Sphingobacteriia</taxon>
        <taxon>Sphingobacteriales</taxon>
        <taxon>Sphingobacteriaceae</taxon>
        <taxon>Mucilaginibacter</taxon>
    </lineage>
</organism>